<evidence type="ECO:0000313" key="2">
    <source>
        <dbReference type="Proteomes" id="UP001140513"/>
    </source>
</evidence>
<name>A0A9W8XWF7_9PLEO</name>
<dbReference type="Proteomes" id="UP001140513">
    <property type="component" value="Unassembled WGS sequence"/>
</dbReference>
<dbReference type="AlphaFoldDB" id="A0A9W8XWF7"/>
<accession>A0A9W8XWF7</accession>
<keyword evidence="2" id="KW-1185">Reference proteome</keyword>
<dbReference type="EMBL" id="JAPEUX010000002">
    <property type="protein sequence ID" value="KAJ4358712.1"/>
    <property type="molecule type" value="Genomic_DNA"/>
</dbReference>
<comment type="caution">
    <text evidence="1">The sequence shown here is derived from an EMBL/GenBank/DDBJ whole genome shotgun (WGS) entry which is preliminary data.</text>
</comment>
<organism evidence="1 2">
    <name type="scientific">Didymosphaeria variabile</name>
    <dbReference type="NCBI Taxonomy" id="1932322"/>
    <lineage>
        <taxon>Eukaryota</taxon>
        <taxon>Fungi</taxon>
        <taxon>Dikarya</taxon>
        <taxon>Ascomycota</taxon>
        <taxon>Pezizomycotina</taxon>
        <taxon>Dothideomycetes</taxon>
        <taxon>Pleosporomycetidae</taxon>
        <taxon>Pleosporales</taxon>
        <taxon>Massarineae</taxon>
        <taxon>Didymosphaeriaceae</taxon>
        <taxon>Didymosphaeria</taxon>
    </lineage>
</organism>
<gene>
    <name evidence="1" type="ORF">N0V89_003296</name>
</gene>
<reference evidence="1" key="1">
    <citation type="submission" date="2022-10" db="EMBL/GenBank/DDBJ databases">
        <title>Tapping the CABI collections for fungal endophytes: first genome assemblies for Collariella, Neodidymelliopsis, Ascochyta clinopodiicola, Didymella pomorum, Didymosphaeria variabile, Neocosmospora piperis and Neocucurbitaria cava.</title>
        <authorList>
            <person name="Hill R."/>
        </authorList>
    </citation>
    <scope>NUCLEOTIDE SEQUENCE</scope>
    <source>
        <strain evidence="1">IMI 356815</strain>
    </source>
</reference>
<evidence type="ECO:0000313" key="1">
    <source>
        <dbReference type="EMBL" id="KAJ4358712.1"/>
    </source>
</evidence>
<dbReference type="GeneID" id="80906826"/>
<sequence>MTNPQQEKSYKDFVKRVYRDLKPNMEFPDKTYVPGDLSANLITTYGFDNWFLSFERRLSRSSPAACISAVGNREVELISHAWEYMLKQVPQQRMDKETYNASRYLHVSTKMLKRDLESWESTGGPGSVAEVMSGLSNVRRDIELFDPDLRDAYQIFVNNTTLLDARKGIQMAEKSIEMSEKSIKESERVRISECFMRE</sequence>
<proteinExistence type="predicted"/>
<dbReference type="RefSeq" id="XP_056075571.1">
    <property type="nucleotide sequence ID" value="XM_056212098.1"/>
</dbReference>
<protein>
    <submittedName>
        <fullName evidence="1">Uncharacterized protein</fullName>
    </submittedName>
</protein>